<dbReference type="RefSeq" id="WP_050518108.1">
    <property type="nucleotide sequence ID" value="NZ_FOCO01000071.1"/>
</dbReference>
<keyword evidence="2" id="KW-1185">Reference proteome</keyword>
<accession>A0A1H8N4T8</accession>
<sequence>MDSFETDYLITGAGASGLAFADTLLDETDAHITLVDRRDKPGGHWNEAYPFVRLHQPSSYYGVSSLSLGRGSIDQSGLNQGYEELASGQEVANYFHTVMRDRLLQSGRVRFLPMSEHLGNGEIRQLLSNKITQIDVRRRFVDARLLENGIPLTHKRNFHVSADVACIPPNFLPGKAHLHRSFTILGAGKTAMDSVLWLLENGADSNQIRWVVPRDPWMINRAFTQPSGAFYQESYGGTMRQMEAVKEATSIDDLADRMETANLWMRLDPTVRPSIMHGPTVSMAELGRLREVTDIIRMGHVETIEPNLLKLVGGTCSAKRDTLYIDCTARALGHTDTWPIFNDDRIALQMVRLYQPTFSAALIAKIETSFDSDKAKNALAIPVPMTDTIQSWLVSQIPSSMNQLAWSQNPEIKAWIALCRLDGFGRAGREVDRTDPEVKAIYNRIREVSMPAFANMQKLATT</sequence>
<organism evidence="1 2">
    <name type="scientific">Pseudorhodobacter antarcticus</name>
    <dbReference type="NCBI Taxonomy" id="1077947"/>
    <lineage>
        <taxon>Bacteria</taxon>
        <taxon>Pseudomonadati</taxon>
        <taxon>Pseudomonadota</taxon>
        <taxon>Alphaproteobacteria</taxon>
        <taxon>Rhodobacterales</taxon>
        <taxon>Paracoccaceae</taxon>
        <taxon>Pseudorhodobacter</taxon>
    </lineage>
</organism>
<proteinExistence type="predicted"/>
<protein>
    <submittedName>
        <fullName evidence="1">NAD(P)-binding Rossmann-like domain-containing protein</fullName>
    </submittedName>
</protein>
<dbReference type="AlphaFoldDB" id="A0A1H8N4T8"/>
<evidence type="ECO:0000313" key="1">
    <source>
        <dbReference type="EMBL" id="SEO24671.1"/>
    </source>
</evidence>
<dbReference type="SUPFAM" id="SSF51905">
    <property type="entry name" value="FAD/NAD(P)-binding domain"/>
    <property type="match status" value="1"/>
</dbReference>
<dbReference type="InterPro" id="IPR036188">
    <property type="entry name" value="FAD/NAD-bd_sf"/>
</dbReference>
<name>A0A1H8N4T8_9RHOB</name>
<dbReference type="Pfam" id="PF13450">
    <property type="entry name" value="NAD_binding_8"/>
    <property type="match status" value="1"/>
</dbReference>
<evidence type="ECO:0000313" key="2">
    <source>
        <dbReference type="Proteomes" id="UP000183002"/>
    </source>
</evidence>
<dbReference type="OrthoDB" id="9773233at2"/>
<dbReference type="Gene3D" id="3.50.50.60">
    <property type="entry name" value="FAD/NAD(P)-binding domain"/>
    <property type="match status" value="1"/>
</dbReference>
<dbReference type="Proteomes" id="UP000183002">
    <property type="component" value="Unassembled WGS sequence"/>
</dbReference>
<dbReference type="EMBL" id="FOCO01000071">
    <property type="protein sequence ID" value="SEO24671.1"/>
    <property type="molecule type" value="Genomic_DNA"/>
</dbReference>
<reference evidence="1 2" key="1">
    <citation type="submission" date="2016-10" db="EMBL/GenBank/DDBJ databases">
        <authorList>
            <person name="de Groot N.N."/>
        </authorList>
    </citation>
    <scope>NUCLEOTIDE SEQUENCE [LARGE SCALE GENOMIC DNA]</scope>
    <source>
        <strain evidence="1 2">CGMCC 1.10836</strain>
    </source>
</reference>
<gene>
    <name evidence="1" type="ORF">SAMN05216227_10713</name>
</gene>
<dbReference type="STRING" id="1077947.SAMN05216227_10713"/>